<dbReference type="PATRIC" id="fig|1461581.3.peg.1316"/>
<dbReference type="OrthoDB" id="7065319at2"/>
<organism evidence="1">
    <name type="scientific">Pseudomonas saudimassiliensis</name>
    <dbReference type="NCBI Taxonomy" id="1461581"/>
    <lineage>
        <taxon>Bacteria</taxon>
        <taxon>Pseudomonadati</taxon>
        <taxon>Pseudomonadota</taxon>
        <taxon>Gammaproteobacteria</taxon>
        <taxon>Pseudomonadales</taxon>
        <taxon>Pseudomonadaceae</taxon>
        <taxon>Pseudomonas</taxon>
    </lineage>
</organism>
<gene>
    <name evidence="1" type="ORF">BN1049_01337</name>
</gene>
<dbReference type="Pfam" id="PF11198">
    <property type="entry name" value="DUF2857"/>
    <property type="match status" value="1"/>
</dbReference>
<name>A0A078M9H9_9PSED</name>
<accession>A0A078M9H9</accession>
<dbReference type="EMBL" id="LK391969">
    <property type="protein sequence ID" value="CEF26408.1"/>
    <property type="molecule type" value="Genomic_DNA"/>
</dbReference>
<protein>
    <submittedName>
        <fullName evidence="1">Coproporphyrinogen III oxidase</fullName>
    </submittedName>
</protein>
<dbReference type="InterPro" id="IPR021364">
    <property type="entry name" value="DUF2857"/>
</dbReference>
<proteinExistence type="predicted"/>
<sequence length="201" mass="22305">MDTVVTLAILRQAITYVREGNMRRARALGFNDDELRELRRLSATDIDALATSNPVVCRLSVDHDLLGGVFRRLSSDMDREKTIDRCLELGASVQMMSSFFGLTGNDCSTRRALLGLESRQGRVAMPTETEEHDAFRRWQDISAAPTAPDAADDIQGMIVLCEETCIPLGVVWQLVKTWAQTVSSSSRSKLQLADGRKVCAR</sequence>
<dbReference type="AlphaFoldDB" id="A0A078M9H9"/>
<dbReference type="EMBL" id="LM997413">
    <property type="protein sequence ID" value="CEA04073.1"/>
    <property type="molecule type" value="Genomic_DNA"/>
</dbReference>
<evidence type="ECO:0000313" key="1">
    <source>
        <dbReference type="EMBL" id="CEA04073.1"/>
    </source>
</evidence>
<reference evidence="1" key="1">
    <citation type="submission" date="2014-07" db="EMBL/GenBank/DDBJ databases">
        <authorList>
            <person name="Urmite Genomes Urmite Genomes"/>
        </authorList>
    </citation>
    <scope>NUCLEOTIDE SEQUENCE</scope>
    <source>
        <strain evidence="1">12M76_air</strain>
    </source>
</reference>
<dbReference type="RefSeq" id="WP_044498958.1">
    <property type="nucleotide sequence ID" value="NZ_LK391969.1"/>
</dbReference>